<evidence type="ECO:0000313" key="15">
    <source>
        <dbReference type="EMBL" id="MCY1584233.1"/>
    </source>
</evidence>
<keyword evidence="7" id="KW-0133">Cell shape</keyword>
<evidence type="ECO:0000256" key="14">
    <source>
        <dbReference type="SAM" id="Coils"/>
    </source>
</evidence>
<evidence type="ECO:0000256" key="1">
    <source>
        <dbReference type="ARBA" id="ARBA00004496"/>
    </source>
</evidence>
<dbReference type="SUPFAM" id="SSF55729">
    <property type="entry name" value="Acyl-CoA N-acyltransferases (Nat)"/>
    <property type="match status" value="2"/>
</dbReference>
<dbReference type="InterPro" id="IPR016181">
    <property type="entry name" value="Acyl_CoA_acyltransferase"/>
</dbReference>
<evidence type="ECO:0000256" key="4">
    <source>
        <dbReference type="ARBA" id="ARBA00016236"/>
    </source>
</evidence>
<dbReference type="RefSeq" id="WP_145460032.1">
    <property type="nucleotide sequence ID" value="NZ_JANSKR010000048.1"/>
</dbReference>
<dbReference type="InterPro" id="IPR010978">
    <property type="entry name" value="tRNA-bd_arm"/>
</dbReference>
<dbReference type="PANTHER" id="PTHR36174:SF2">
    <property type="entry name" value="AMINOACYLTRANSFERASE FEMA"/>
    <property type="match status" value="1"/>
</dbReference>
<keyword evidence="8" id="KW-0573">Peptidoglycan synthesis</keyword>
<comment type="subcellular location">
    <subcellularLocation>
        <location evidence="1">Cytoplasm</location>
    </subcellularLocation>
</comment>
<dbReference type="Pfam" id="PF02388">
    <property type="entry name" value="FemAB"/>
    <property type="match status" value="1"/>
</dbReference>
<dbReference type="SUPFAM" id="SSF46589">
    <property type="entry name" value="tRNA-binding arm"/>
    <property type="match status" value="1"/>
</dbReference>
<comment type="catalytic activity">
    <reaction evidence="13">
        <text>beta-D-GlcNAc-(1-&gt;4)-Mur2Ac(oyl-L-Ala-D-isoglutaminyl-L-Lys-(N(6)-Gly)-D-Ala-D-Ala)-di-trans,octa-cis-undecaprenyl diphosphate + 2 glycyl-tRNA(Gly) = MurNAc-L-Ala-D-isoglutaminyl-L-Lys-(N(6)-tri-Gly)-D-Ala-D-Ala-diphospho-di-trans,octa-cis-undecaprenyl-GlcNAc + 2 tRNA(Gly) + 2 H(+)</text>
        <dbReference type="Rhea" id="RHEA:30439"/>
        <dbReference type="Rhea" id="RHEA-COMP:9664"/>
        <dbReference type="Rhea" id="RHEA-COMP:9683"/>
        <dbReference type="ChEBI" id="CHEBI:15378"/>
        <dbReference type="ChEBI" id="CHEBI:62234"/>
        <dbReference type="ChEBI" id="CHEBI:62235"/>
        <dbReference type="ChEBI" id="CHEBI:78442"/>
        <dbReference type="ChEBI" id="CHEBI:78522"/>
        <dbReference type="EC" id="2.3.2.17"/>
    </reaction>
</comment>
<evidence type="ECO:0000313" key="16">
    <source>
        <dbReference type="Proteomes" id="UP001072952"/>
    </source>
</evidence>
<dbReference type="InterPro" id="IPR003447">
    <property type="entry name" value="FEMABX"/>
</dbReference>
<comment type="caution">
    <text evidence="15">The sequence shown here is derived from an EMBL/GenBank/DDBJ whole genome shotgun (WGS) entry which is preliminary data.</text>
</comment>
<dbReference type="PANTHER" id="PTHR36174">
    <property type="entry name" value="LIPID II:GLYCINE GLYCYLTRANSFERASE"/>
    <property type="match status" value="1"/>
</dbReference>
<dbReference type="Gene3D" id="1.20.58.90">
    <property type="match status" value="1"/>
</dbReference>
<evidence type="ECO:0000256" key="6">
    <source>
        <dbReference type="ARBA" id="ARBA00022679"/>
    </source>
</evidence>
<dbReference type="Proteomes" id="UP001072952">
    <property type="component" value="Unassembled WGS sequence"/>
</dbReference>
<evidence type="ECO:0000256" key="7">
    <source>
        <dbReference type="ARBA" id="ARBA00022960"/>
    </source>
</evidence>
<evidence type="ECO:0000256" key="11">
    <source>
        <dbReference type="ARBA" id="ARBA00030706"/>
    </source>
</evidence>
<sequence length="414" mass="49082">MYFTTLTEREYENFINSRPVHFTQSIDQYRFRKNKSNDVHLVGVKDKDEVIGACLLSESRALKIFKYFYSHKGPVLDYKNEGLVQCFFKGLTKYLKKHRTLFVSLDPYILENIRNADGEVLHSFNNTYLINSLSKLGYKHQGYTVGYSQKSQIRWLSVLNLKDKSKDNILKEMEYQTRRNIKKSLEMGVETTTLDISETERFYRLFKMAEERHNFKYRENPYKFFKEAQMMYPQNSMVKLSYINLKKYLEQLKIAKVNLNHSLEMIKDKLEDNPNSKKSKSQYKQLNQKIQSNKKKIQEAEELINSEGNILDLAAALYIYNKDEVYYLSSGSNPNFYQFKGAYALQWNMIQFALYNQIPRYNFYGITGDFSENADDYGVQQFKKGFGAHIEEYIGDFIKPIHPVFYKIYQFLNT</sequence>
<evidence type="ECO:0000256" key="12">
    <source>
        <dbReference type="ARBA" id="ARBA00032233"/>
    </source>
</evidence>
<name>A0ABT4BNS5_9STAP</name>
<evidence type="ECO:0000256" key="8">
    <source>
        <dbReference type="ARBA" id="ARBA00022984"/>
    </source>
</evidence>
<dbReference type="EC" id="2.3.2.17" evidence="3"/>
<accession>A0ABT4BNS5</accession>
<evidence type="ECO:0000256" key="9">
    <source>
        <dbReference type="ARBA" id="ARBA00023315"/>
    </source>
</evidence>
<organism evidence="15 16">
    <name type="scientific">Staphylococcus pettenkoferi</name>
    <dbReference type="NCBI Taxonomy" id="170573"/>
    <lineage>
        <taxon>Bacteria</taxon>
        <taxon>Bacillati</taxon>
        <taxon>Bacillota</taxon>
        <taxon>Bacilli</taxon>
        <taxon>Bacillales</taxon>
        <taxon>Staphylococcaceae</taxon>
        <taxon>Staphylococcus</taxon>
    </lineage>
</organism>
<reference evidence="15" key="2">
    <citation type="submission" date="2022-08" db="EMBL/GenBank/DDBJ databases">
        <authorList>
            <person name="Magnan C."/>
        </authorList>
    </citation>
    <scope>NUCLEOTIDE SEQUENCE</scope>
    <source>
        <strain evidence="15">NSP012P</strain>
    </source>
</reference>
<evidence type="ECO:0000256" key="13">
    <source>
        <dbReference type="ARBA" id="ARBA00047483"/>
    </source>
</evidence>
<keyword evidence="9" id="KW-0012">Acyltransferase</keyword>
<proteinExistence type="inferred from homology"/>
<dbReference type="InterPro" id="IPR050644">
    <property type="entry name" value="PG_Glycine_Bridge_Synth"/>
</dbReference>
<evidence type="ECO:0000256" key="10">
    <source>
        <dbReference type="ARBA" id="ARBA00023316"/>
    </source>
</evidence>
<keyword evidence="10" id="KW-0961">Cell wall biogenesis/degradation</keyword>
<keyword evidence="16" id="KW-1185">Reference proteome</keyword>
<keyword evidence="14" id="KW-0175">Coiled coil</keyword>
<keyword evidence="6" id="KW-0808">Transferase</keyword>
<evidence type="ECO:0000256" key="5">
    <source>
        <dbReference type="ARBA" id="ARBA00022490"/>
    </source>
</evidence>
<keyword evidence="5" id="KW-0963">Cytoplasm</keyword>
<gene>
    <name evidence="15" type="ORF">NW133_12095</name>
</gene>
<dbReference type="Gene3D" id="3.40.630.30">
    <property type="match status" value="2"/>
</dbReference>
<dbReference type="EMBL" id="JANSLD010000047">
    <property type="protein sequence ID" value="MCY1584233.1"/>
    <property type="molecule type" value="Genomic_DNA"/>
</dbReference>
<protein>
    <recommendedName>
        <fullName evidence="4">Aminoacyltransferase FemA</fullName>
        <ecNumber evidence="3">2.3.2.17</ecNumber>
    </recommendedName>
    <alternativeName>
        <fullName evidence="12">Factor essential for expression of methicillin resistance A</fullName>
    </alternativeName>
    <alternativeName>
        <fullName evidence="11">N-acetylmuramoyl-L-alanyl-D-glutamyl-L-lysyl-(N6-glycyl)-D-alanyl-D-alanine-diphosphoundecaprenyl-N-acetylglucosamine:glycine glycyltransferase</fullName>
    </alternativeName>
</protein>
<dbReference type="PROSITE" id="PS51191">
    <property type="entry name" value="FEMABX"/>
    <property type="match status" value="1"/>
</dbReference>
<evidence type="ECO:0000256" key="2">
    <source>
        <dbReference type="ARBA" id="ARBA00009943"/>
    </source>
</evidence>
<comment type="similarity">
    <text evidence="2">Belongs to the FemABX family.</text>
</comment>
<evidence type="ECO:0000256" key="3">
    <source>
        <dbReference type="ARBA" id="ARBA00012466"/>
    </source>
</evidence>
<reference evidence="15" key="1">
    <citation type="journal article" date="2022" name="Int. J. Mol. Sci.">
        <title>Phenotypic and Genotypic Virulence Characterisation of Staphylococcus pettenkoferi Strains Isolated from Human Bloodstream and Diabetic Foot Infections.</title>
        <authorList>
            <person name="Magnan C."/>
            <person name="Ahmad-Mansour N."/>
            <person name="Pouget C."/>
            <person name="Morsli M."/>
            <person name="Huc-Brandt S."/>
            <person name="Pantel A."/>
            <person name="Dunyach-Remy C."/>
            <person name="Sotto A."/>
            <person name="Molle V."/>
            <person name="Lavigne J.-P."/>
        </authorList>
    </citation>
    <scope>NUCLEOTIDE SEQUENCE</scope>
    <source>
        <strain evidence="15">NSP012P</strain>
    </source>
</reference>
<feature type="coiled-coil region" evidence="14">
    <location>
        <begin position="249"/>
        <end position="303"/>
    </location>
</feature>